<dbReference type="EMBL" id="JARKIE010001610">
    <property type="protein sequence ID" value="KAJ7601350.1"/>
    <property type="molecule type" value="Genomic_DNA"/>
</dbReference>
<accession>A0AAD7F7K9</accession>
<organism evidence="1 2">
    <name type="scientific">Mycena rosella</name>
    <name type="common">Pink bonnet</name>
    <name type="synonym">Agaricus rosellus</name>
    <dbReference type="NCBI Taxonomy" id="1033263"/>
    <lineage>
        <taxon>Eukaryota</taxon>
        <taxon>Fungi</taxon>
        <taxon>Dikarya</taxon>
        <taxon>Basidiomycota</taxon>
        <taxon>Agaricomycotina</taxon>
        <taxon>Agaricomycetes</taxon>
        <taxon>Agaricomycetidae</taxon>
        <taxon>Agaricales</taxon>
        <taxon>Marasmiineae</taxon>
        <taxon>Mycenaceae</taxon>
        <taxon>Mycena</taxon>
    </lineage>
</organism>
<dbReference type="Pfam" id="PF18758">
    <property type="entry name" value="KDZ"/>
    <property type="match status" value="1"/>
</dbReference>
<dbReference type="InterPro" id="IPR040521">
    <property type="entry name" value="KDZ"/>
</dbReference>
<proteinExistence type="predicted"/>
<gene>
    <name evidence="1" type="ORF">B0H17DRAFT_969865</name>
</gene>
<keyword evidence="2" id="KW-1185">Reference proteome</keyword>
<sequence length="70" mass="8181">RFLYMLLLAVDANFRLKNRMRANELDDPSLGPGLGYWVEPTEYKEQLKKYVHEKDVSSVFAPPMQPEQPL</sequence>
<evidence type="ECO:0000313" key="1">
    <source>
        <dbReference type="EMBL" id="KAJ7601350.1"/>
    </source>
</evidence>
<protein>
    <submittedName>
        <fullName evidence="1">Uncharacterized protein</fullName>
    </submittedName>
</protein>
<dbReference type="AlphaFoldDB" id="A0AAD7F7K9"/>
<reference evidence="1" key="1">
    <citation type="submission" date="2023-03" db="EMBL/GenBank/DDBJ databases">
        <title>Massive genome expansion in bonnet fungi (Mycena s.s.) driven by repeated elements and novel gene families across ecological guilds.</title>
        <authorList>
            <consortium name="Lawrence Berkeley National Laboratory"/>
            <person name="Harder C.B."/>
            <person name="Miyauchi S."/>
            <person name="Viragh M."/>
            <person name="Kuo A."/>
            <person name="Thoen E."/>
            <person name="Andreopoulos B."/>
            <person name="Lu D."/>
            <person name="Skrede I."/>
            <person name="Drula E."/>
            <person name="Henrissat B."/>
            <person name="Morin E."/>
            <person name="Kohler A."/>
            <person name="Barry K."/>
            <person name="LaButti K."/>
            <person name="Morin E."/>
            <person name="Salamov A."/>
            <person name="Lipzen A."/>
            <person name="Mereny Z."/>
            <person name="Hegedus B."/>
            <person name="Baldrian P."/>
            <person name="Stursova M."/>
            <person name="Weitz H."/>
            <person name="Taylor A."/>
            <person name="Grigoriev I.V."/>
            <person name="Nagy L.G."/>
            <person name="Martin F."/>
            <person name="Kauserud H."/>
        </authorList>
    </citation>
    <scope>NUCLEOTIDE SEQUENCE</scope>
    <source>
        <strain evidence="1">CBHHK067</strain>
    </source>
</reference>
<feature type="non-terminal residue" evidence="1">
    <location>
        <position position="1"/>
    </location>
</feature>
<evidence type="ECO:0000313" key="2">
    <source>
        <dbReference type="Proteomes" id="UP001221757"/>
    </source>
</evidence>
<comment type="caution">
    <text evidence="1">The sequence shown here is derived from an EMBL/GenBank/DDBJ whole genome shotgun (WGS) entry which is preliminary data.</text>
</comment>
<name>A0AAD7F7K9_MYCRO</name>
<dbReference type="Proteomes" id="UP001221757">
    <property type="component" value="Unassembled WGS sequence"/>
</dbReference>